<keyword evidence="3" id="KW-1185">Reference proteome</keyword>
<organism evidence="2 3">
    <name type="scientific">Alicyclobacillus mengziensis</name>
    <dbReference type="NCBI Taxonomy" id="2931921"/>
    <lineage>
        <taxon>Bacteria</taxon>
        <taxon>Bacillati</taxon>
        <taxon>Bacillota</taxon>
        <taxon>Bacilli</taxon>
        <taxon>Bacillales</taxon>
        <taxon>Alicyclobacillaceae</taxon>
        <taxon>Alicyclobacillus</taxon>
    </lineage>
</organism>
<dbReference type="Gene3D" id="3.40.50.300">
    <property type="entry name" value="P-loop containing nucleotide triphosphate hydrolases"/>
    <property type="match status" value="1"/>
</dbReference>
<dbReference type="Gene3D" id="3.30.870.10">
    <property type="entry name" value="Endonuclease Chain A"/>
    <property type="match status" value="1"/>
</dbReference>
<evidence type="ECO:0000313" key="2">
    <source>
        <dbReference type="EMBL" id="QSO49291.1"/>
    </source>
</evidence>
<dbReference type="GO" id="GO:0004386">
    <property type="term" value="F:helicase activity"/>
    <property type="evidence" value="ECO:0007669"/>
    <property type="project" value="UniProtKB-KW"/>
</dbReference>
<dbReference type="Pfam" id="PF04851">
    <property type="entry name" value="ResIII"/>
    <property type="match status" value="1"/>
</dbReference>
<dbReference type="PROSITE" id="PS50035">
    <property type="entry name" value="PLD"/>
    <property type="match status" value="1"/>
</dbReference>
<keyword evidence="2" id="KW-0378">Hydrolase</keyword>
<protein>
    <submittedName>
        <fullName evidence="2">DEAD/DEAH box helicase family protein</fullName>
    </submittedName>
</protein>
<evidence type="ECO:0000313" key="3">
    <source>
        <dbReference type="Proteomes" id="UP000663505"/>
    </source>
</evidence>
<dbReference type="InterPro" id="IPR001736">
    <property type="entry name" value="PLipase_D/transphosphatidylase"/>
</dbReference>
<dbReference type="GO" id="GO:0003677">
    <property type="term" value="F:DNA binding"/>
    <property type="evidence" value="ECO:0007669"/>
    <property type="project" value="InterPro"/>
</dbReference>
<dbReference type="SUPFAM" id="SSF56024">
    <property type="entry name" value="Phospholipase D/nuclease"/>
    <property type="match status" value="1"/>
</dbReference>
<name>A0A9X7Z9A8_9BACL</name>
<dbReference type="InterPro" id="IPR052511">
    <property type="entry name" value="ATP-dep_Helicase"/>
</dbReference>
<dbReference type="InterPro" id="IPR025202">
    <property type="entry name" value="PLD-like_dom"/>
</dbReference>
<keyword evidence="2" id="KW-0347">Helicase</keyword>
<dbReference type="SUPFAM" id="SSF52540">
    <property type="entry name" value="P-loop containing nucleoside triphosphate hydrolases"/>
    <property type="match status" value="1"/>
</dbReference>
<dbReference type="GO" id="GO:0006793">
    <property type="term" value="P:phosphorus metabolic process"/>
    <property type="evidence" value="ECO:0007669"/>
    <property type="project" value="UniProtKB-ARBA"/>
</dbReference>
<keyword evidence="2" id="KW-0547">Nucleotide-binding</keyword>
<dbReference type="CDD" id="cd09203">
    <property type="entry name" value="PLDc_N_DEXD_b1"/>
    <property type="match status" value="1"/>
</dbReference>
<evidence type="ECO:0000259" key="1">
    <source>
        <dbReference type="PROSITE" id="PS50035"/>
    </source>
</evidence>
<reference evidence="2 3" key="1">
    <citation type="submission" date="2021-02" db="EMBL/GenBank/DDBJ databases">
        <title>Alicyclobacillus curvatus sp. nov. and Alicyclobacillus mengziensis sp. nov., two acidophilic bacteria isolated from acid mine drainage.</title>
        <authorList>
            <person name="Huang Y."/>
        </authorList>
    </citation>
    <scope>NUCLEOTIDE SEQUENCE [LARGE SCALE GENOMIC DNA]</scope>
    <source>
        <strain evidence="2 3">S30H14</strain>
    </source>
</reference>
<dbReference type="PANTHER" id="PTHR47962">
    <property type="entry name" value="ATP-DEPENDENT HELICASE LHR-RELATED-RELATED"/>
    <property type="match status" value="1"/>
</dbReference>
<dbReference type="Proteomes" id="UP000663505">
    <property type="component" value="Chromosome"/>
</dbReference>
<sequence length="470" mass="53084">MIRPGLYEQIINRLIQRDLAELDEMEFYVERGPIDDAESTILLAQYMEQVLRVALDTTRGEDSLRKRVELCNQLIQMLAEKTADPYVNNLLIRSDAELLLALLKKQNSAMGVAKETDITGVRPQTSIAQSSLFTGARSEPSMVAELQREILTSDRIDMLVSFIKWSGLRLLLNELQQFTERGQLRIITTSYMGATDIKAIDALRGLPNTSIRVSYDTNRTRLHAKAYIFHRDTGFSTTYIGSSNISNAALSSGLEWNVKVAASDQPETYEKVAATFEGYWSDSEFTAYEDIQRPILVRALRAERYQGGSVGGSFVFDIRPYGFQKEILEKLDAERNVHGSHRNLIVAATGTGKTVVSAFDYKRFREAHRGMPNRLLFVAHREEILTQSRDCFRSVLHDENFGELFVGGLEPARLDHLFVSIQTLNSRNLPGATSSGFYDFVVVDEFHHAAARTYQQLLEYYAPNVLLGVL</sequence>
<proteinExistence type="predicted"/>
<gene>
    <name evidence="2" type="ORF">JZ786_10425</name>
</gene>
<dbReference type="PANTHER" id="PTHR47962:SF7">
    <property type="entry name" value="MITOCHONDRIAL ATP-DEPENDENT HELICASE IRC3-RELATED"/>
    <property type="match status" value="1"/>
</dbReference>
<dbReference type="Pfam" id="PF13091">
    <property type="entry name" value="PLDc_2"/>
    <property type="match status" value="1"/>
</dbReference>
<dbReference type="EMBL" id="CP071182">
    <property type="protein sequence ID" value="QSO49291.1"/>
    <property type="molecule type" value="Genomic_DNA"/>
</dbReference>
<dbReference type="GO" id="GO:0005524">
    <property type="term" value="F:ATP binding"/>
    <property type="evidence" value="ECO:0007669"/>
    <property type="project" value="InterPro"/>
</dbReference>
<dbReference type="AlphaFoldDB" id="A0A9X7Z9A8"/>
<keyword evidence="2" id="KW-0067">ATP-binding</keyword>
<accession>A0A9X7Z9A8</accession>
<dbReference type="GO" id="GO:0016887">
    <property type="term" value="F:ATP hydrolysis activity"/>
    <property type="evidence" value="ECO:0007669"/>
    <property type="project" value="TreeGrafter"/>
</dbReference>
<dbReference type="KEGG" id="afx:JZ786_10425"/>
<dbReference type="CDD" id="cd18032">
    <property type="entry name" value="DEXHc_RE_I_III_res"/>
    <property type="match status" value="1"/>
</dbReference>
<dbReference type="RefSeq" id="WP_206658604.1">
    <property type="nucleotide sequence ID" value="NZ_CP071182.1"/>
</dbReference>
<dbReference type="InterPro" id="IPR006935">
    <property type="entry name" value="Helicase/UvrB_N"/>
</dbReference>
<dbReference type="InterPro" id="IPR027417">
    <property type="entry name" value="P-loop_NTPase"/>
</dbReference>
<feature type="domain" description="PLD phosphodiesterase" evidence="1">
    <location>
        <begin position="218"/>
        <end position="249"/>
    </location>
</feature>